<dbReference type="Pfam" id="PF13173">
    <property type="entry name" value="AAA_14"/>
    <property type="match status" value="1"/>
</dbReference>
<feature type="domain" description="AAA" evidence="1">
    <location>
        <begin position="19"/>
        <end position="101"/>
    </location>
</feature>
<name>A0A832WPW6_9CREN</name>
<dbReference type="PANTHER" id="PTHR34704">
    <property type="entry name" value="ATPASE"/>
    <property type="match status" value="1"/>
</dbReference>
<dbReference type="RefSeq" id="WP_010980086.1">
    <property type="nucleotide sequence ID" value="NZ_BAABQO010000001.1"/>
</dbReference>
<protein>
    <submittedName>
        <fullName evidence="2">ATP-binding protein</fullName>
    </submittedName>
</protein>
<dbReference type="GO" id="GO:0005524">
    <property type="term" value="F:ATP binding"/>
    <property type="evidence" value="ECO:0007669"/>
    <property type="project" value="UniProtKB-KW"/>
</dbReference>
<evidence type="ECO:0000313" key="3">
    <source>
        <dbReference type="Proteomes" id="UP000646844"/>
    </source>
</evidence>
<reference evidence="2" key="1">
    <citation type="journal article" date="2020" name="bioRxiv">
        <title>A rank-normalized archaeal taxonomy based on genome phylogeny resolves widespread incomplete and uneven classifications.</title>
        <authorList>
            <person name="Rinke C."/>
            <person name="Chuvochina M."/>
            <person name="Mussig A.J."/>
            <person name="Chaumeil P.-A."/>
            <person name="Waite D.W."/>
            <person name="Whitman W.B."/>
            <person name="Parks D.H."/>
            <person name="Hugenholtz P."/>
        </authorList>
    </citation>
    <scope>NUCLEOTIDE SEQUENCE</scope>
    <source>
        <strain evidence="2">UBA8838</strain>
    </source>
</reference>
<proteinExistence type="predicted"/>
<dbReference type="InterPro" id="IPR041682">
    <property type="entry name" value="AAA_14"/>
</dbReference>
<organism evidence="2 3">
    <name type="scientific">Sulfurisphaera tokodaii</name>
    <dbReference type="NCBI Taxonomy" id="111955"/>
    <lineage>
        <taxon>Archaea</taxon>
        <taxon>Thermoproteota</taxon>
        <taxon>Thermoprotei</taxon>
        <taxon>Sulfolobales</taxon>
        <taxon>Sulfolobaceae</taxon>
        <taxon>Sulfurisphaera</taxon>
    </lineage>
</organism>
<dbReference type="GeneID" id="1460075"/>
<dbReference type="Proteomes" id="UP000646844">
    <property type="component" value="Unassembled WGS sequence"/>
</dbReference>
<dbReference type="SUPFAM" id="SSF52540">
    <property type="entry name" value="P-loop containing nucleoside triphosphate hydrolases"/>
    <property type="match status" value="1"/>
</dbReference>
<gene>
    <name evidence="2" type="ORF">HA332_08635</name>
</gene>
<dbReference type="InterPro" id="IPR027417">
    <property type="entry name" value="P-loop_NTPase"/>
</dbReference>
<keyword evidence="2" id="KW-0067">ATP-binding</keyword>
<dbReference type="PANTHER" id="PTHR34704:SF1">
    <property type="entry name" value="ATPASE"/>
    <property type="match status" value="1"/>
</dbReference>
<dbReference type="AlphaFoldDB" id="A0A832WPW6"/>
<evidence type="ECO:0000259" key="1">
    <source>
        <dbReference type="Pfam" id="PF13173"/>
    </source>
</evidence>
<accession>A0A832WPW6</accession>
<sequence>MRLYLRRREEEKIRNINSWTLVYGRRKTGKTTLIKNNLKMDFYALIADSNNAIDLNDNTMKIDDVIKEVKSTLSKGGTAVIDEFQRLPEVYWSIISNWKREGILVLVASSYGIVNKVFDRNSPLLGLFLPMEIGIISYEDVLSQLRDPLLSVLYRDPWIIPFVDSYNDFVRKIKELSLVSKGLIGEVFKEEERQLSEIYYKTLLLLGEGIWKTSEIAGIIQPKGGEGTISSMVNKLVKMGLVQKIPTLSKENYYKVYSPPLSLALYAEAKYAVSELDVEVNELPIGREVQFSVGELLAKYFGGVLYYSPKEDIDVVIVKKKKPIWAFEVKMSEITKGEAKEAIKRMSKIAEKVGLVSLKEKPEEIADLSIGPKELLEIAEEVRKRSAD</sequence>
<comment type="caution">
    <text evidence="2">The sequence shown here is derived from an EMBL/GenBank/DDBJ whole genome shotgun (WGS) entry which is preliminary data.</text>
</comment>
<dbReference type="OMA" id="DPWIIPF"/>
<keyword evidence="2" id="KW-0547">Nucleotide-binding</keyword>
<dbReference type="EMBL" id="DUJO01000039">
    <property type="protein sequence ID" value="HII74420.1"/>
    <property type="molecule type" value="Genomic_DNA"/>
</dbReference>
<evidence type="ECO:0000313" key="2">
    <source>
        <dbReference type="EMBL" id="HII74420.1"/>
    </source>
</evidence>